<sequence length="307" mass="32822">MEPIVDFSILPARLRSAERVVTVAVACPADSHTEEVIERSIAEQFARFTLVANTAKADIARRLAADYPDKVTLIVADDDDDAARHAVKEVREGRADVLMKGSLNTDNLLRAVLNKEEGILIKGSVLTHIAVADVPSLNHLLFFSDAAVIPYPTTEQYDAITRYITDTYRSITGGDRPRVALIHCTEKVSEKFPLTLSYEELKANAAAGAYGEVEIGGPMDVKTACDAESGAIKGIASPVVGNANCLIFPDIEAGNTFYKTITLFGGATVAGMLVGTTAPVVVTSRADTADSKFYSLATACLKAINKQ</sequence>
<name>A0A415GFL7_9BACT</name>
<keyword evidence="2 5" id="KW-0808">Transferase</keyword>
<evidence type="ECO:0000313" key="5">
    <source>
        <dbReference type="EMBL" id="RHK47897.1"/>
    </source>
</evidence>
<dbReference type="PIRSF" id="PIRSF000428">
    <property type="entry name" value="P_Ac_trans"/>
    <property type="match status" value="1"/>
</dbReference>
<evidence type="ECO:0000259" key="4">
    <source>
        <dbReference type="Pfam" id="PF01515"/>
    </source>
</evidence>
<dbReference type="Gene3D" id="3.40.718.10">
    <property type="entry name" value="Isopropylmalate Dehydrogenase"/>
    <property type="match status" value="1"/>
</dbReference>
<dbReference type="InterPro" id="IPR012147">
    <property type="entry name" value="P_Ac_Bu_trans"/>
</dbReference>
<gene>
    <name evidence="5" type="ORF">DW060_11510</name>
</gene>
<dbReference type="OrthoDB" id="9774179at2"/>
<reference evidence="5 6" key="1">
    <citation type="submission" date="2018-08" db="EMBL/GenBank/DDBJ databases">
        <title>A genome reference for cultivated species of the human gut microbiota.</title>
        <authorList>
            <person name="Zou Y."/>
            <person name="Xue W."/>
            <person name="Luo G."/>
        </authorList>
    </citation>
    <scope>NUCLEOTIDE SEQUENCE [LARGE SCALE GENOMIC DNA]</scope>
    <source>
        <strain evidence="5 6">AF42-9</strain>
    </source>
</reference>
<evidence type="ECO:0000256" key="1">
    <source>
        <dbReference type="ARBA" id="ARBA00005656"/>
    </source>
</evidence>
<keyword evidence="6" id="KW-1185">Reference proteome</keyword>
<keyword evidence="3" id="KW-0012">Acyltransferase</keyword>
<feature type="domain" description="Phosphate acetyl/butaryl transferase" evidence="4">
    <location>
        <begin position="81"/>
        <end position="299"/>
    </location>
</feature>
<comment type="caution">
    <text evidence="5">The sequence shown here is derived from an EMBL/GenBank/DDBJ whole genome shotgun (WGS) entry which is preliminary data.</text>
</comment>
<dbReference type="Proteomes" id="UP000286598">
    <property type="component" value="Unassembled WGS sequence"/>
</dbReference>
<proteinExistence type="inferred from homology"/>
<dbReference type="GO" id="GO:0016746">
    <property type="term" value="F:acyltransferase activity"/>
    <property type="evidence" value="ECO:0007669"/>
    <property type="project" value="UniProtKB-KW"/>
</dbReference>
<dbReference type="PANTHER" id="PTHR43356">
    <property type="entry name" value="PHOSPHATE ACETYLTRANSFERASE"/>
    <property type="match status" value="1"/>
</dbReference>
<evidence type="ECO:0000313" key="6">
    <source>
        <dbReference type="Proteomes" id="UP000286598"/>
    </source>
</evidence>
<dbReference type="Pfam" id="PF01515">
    <property type="entry name" value="PTA_PTB"/>
    <property type="match status" value="1"/>
</dbReference>
<dbReference type="AlphaFoldDB" id="A0A415GFL7"/>
<organism evidence="5 6">
    <name type="scientific">Leyella stercorea</name>
    <dbReference type="NCBI Taxonomy" id="363265"/>
    <lineage>
        <taxon>Bacteria</taxon>
        <taxon>Pseudomonadati</taxon>
        <taxon>Bacteroidota</taxon>
        <taxon>Bacteroidia</taxon>
        <taxon>Bacteroidales</taxon>
        <taxon>Prevotellaceae</taxon>
        <taxon>Leyella</taxon>
    </lineage>
</organism>
<dbReference type="EMBL" id="QRNO01000077">
    <property type="protein sequence ID" value="RHK47897.1"/>
    <property type="molecule type" value="Genomic_DNA"/>
</dbReference>
<evidence type="ECO:0000256" key="3">
    <source>
        <dbReference type="ARBA" id="ARBA00023315"/>
    </source>
</evidence>
<dbReference type="RefSeq" id="WP_118355945.1">
    <property type="nucleotide sequence ID" value="NZ_CAJLAM010000003.1"/>
</dbReference>
<dbReference type="SUPFAM" id="SSF53659">
    <property type="entry name" value="Isocitrate/Isopropylmalate dehydrogenase-like"/>
    <property type="match status" value="1"/>
</dbReference>
<dbReference type="InterPro" id="IPR050500">
    <property type="entry name" value="Phos_Acetyltrans/Butyryltrans"/>
</dbReference>
<comment type="similarity">
    <text evidence="1">Belongs to the phosphate acetyltransferase and butyryltransferase family.</text>
</comment>
<dbReference type="InterPro" id="IPR002505">
    <property type="entry name" value="PTA_PTB"/>
</dbReference>
<dbReference type="PANTHER" id="PTHR43356:SF2">
    <property type="entry name" value="PHOSPHATE ACETYLTRANSFERASE"/>
    <property type="match status" value="1"/>
</dbReference>
<evidence type="ECO:0000256" key="2">
    <source>
        <dbReference type="ARBA" id="ARBA00022679"/>
    </source>
</evidence>
<accession>A0A415GFL7</accession>
<protein>
    <submittedName>
        <fullName evidence="5">Phosphate butyryltransferase</fullName>
    </submittedName>
</protein>